<dbReference type="STRING" id="307507.A0A2V0PDX7"/>
<evidence type="ECO:0000256" key="1">
    <source>
        <dbReference type="ARBA" id="ARBA00022676"/>
    </source>
</evidence>
<dbReference type="SUPFAM" id="SSF53756">
    <property type="entry name" value="UDP-Glycosyltransferase/glycogen phosphorylase"/>
    <property type="match status" value="1"/>
</dbReference>
<evidence type="ECO:0000256" key="2">
    <source>
        <dbReference type="SAM" id="MobiDB-lite"/>
    </source>
</evidence>
<keyword evidence="1" id="KW-0808">Transferase</keyword>
<feature type="domain" description="Glycosyl transferase family 1" evidence="3">
    <location>
        <begin position="364"/>
        <end position="460"/>
    </location>
</feature>
<evidence type="ECO:0000259" key="3">
    <source>
        <dbReference type="Pfam" id="PF00534"/>
    </source>
</evidence>
<evidence type="ECO:0000313" key="5">
    <source>
        <dbReference type="Proteomes" id="UP000247498"/>
    </source>
</evidence>
<keyword evidence="5" id="KW-1185">Reference proteome</keyword>
<dbReference type="InterPro" id="IPR001296">
    <property type="entry name" value="Glyco_trans_1"/>
</dbReference>
<protein>
    <recommendedName>
        <fullName evidence="3">Glycosyl transferase family 1 domain-containing protein</fullName>
    </recommendedName>
</protein>
<accession>A0A2V0PDX7</accession>
<sequence>MPGWLFLSASYEPRPAHYAGGDHAFACMAATLGALRHEVHLLYTTTRGAALAAAAEGGYLDRVSYSPHTEGVVTWASGGLTAHAALADADVSAAGLLGGLLSGLGGGGGGGGFGGYGAAAPGYGQASTSGGGYGAASTSSAAPAFGGGGGGGGGGGSHGGGGGYPGELLQRLLQEGAAVLQRRAAAPGGSGGGGGADFWVVVDADGAQSPPRAAGATASLLEAAVARWGRRVLVFAQNSHFLPFGPGGTAPRSPGLLRAWQLAGGALAPSRFVAGRLFDGGGGPLPATRVCVVSHAAWGAFGKPPFEDVGGRVTAALQEREARVQQQAAPPERGQGYGEAAPAGAGEGQGGGADAGLPPVMMLKLTREKGSDVFFALARALPSLRFVAVTADPQLSAQAAALGPPNVALLPPQPDVGALLAGASAVVVPSVWEEAFGMVAVDAALRGLPVLASDRGGLPEAGLGAATLLPVEPMLLPCGGDVAPSWGAREFPEQPAGVVAAWAGALSALLLESGAAERYAAQSVAARAAAGALVEGRNAHLAAFRGWLEALEAMG</sequence>
<dbReference type="Gene3D" id="3.40.50.2000">
    <property type="entry name" value="Glycogen Phosphorylase B"/>
    <property type="match status" value="1"/>
</dbReference>
<proteinExistence type="predicted"/>
<dbReference type="GO" id="GO:0016757">
    <property type="term" value="F:glycosyltransferase activity"/>
    <property type="evidence" value="ECO:0007669"/>
    <property type="project" value="UniProtKB-KW"/>
</dbReference>
<dbReference type="AlphaFoldDB" id="A0A2V0PDX7"/>
<feature type="region of interest" description="Disordered" evidence="2">
    <location>
        <begin position="320"/>
        <end position="352"/>
    </location>
</feature>
<organism evidence="4 5">
    <name type="scientific">Raphidocelis subcapitata</name>
    <dbReference type="NCBI Taxonomy" id="307507"/>
    <lineage>
        <taxon>Eukaryota</taxon>
        <taxon>Viridiplantae</taxon>
        <taxon>Chlorophyta</taxon>
        <taxon>core chlorophytes</taxon>
        <taxon>Chlorophyceae</taxon>
        <taxon>CS clade</taxon>
        <taxon>Sphaeropleales</taxon>
        <taxon>Selenastraceae</taxon>
        <taxon>Raphidocelis</taxon>
    </lineage>
</organism>
<dbReference type="OrthoDB" id="546977at2759"/>
<dbReference type="Proteomes" id="UP000247498">
    <property type="component" value="Unassembled WGS sequence"/>
</dbReference>
<dbReference type="InParanoid" id="A0A2V0PDX7"/>
<comment type="caution">
    <text evidence="4">The sequence shown here is derived from an EMBL/GenBank/DDBJ whole genome shotgun (WGS) entry which is preliminary data.</text>
</comment>
<name>A0A2V0PDX7_9CHLO</name>
<keyword evidence="1" id="KW-0328">Glycosyltransferase</keyword>
<evidence type="ECO:0000313" key="4">
    <source>
        <dbReference type="EMBL" id="GBF98058.1"/>
    </source>
</evidence>
<dbReference type="EMBL" id="BDRX01000115">
    <property type="protein sequence ID" value="GBF98058.1"/>
    <property type="molecule type" value="Genomic_DNA"/>
</dbReference>
<reference evidence="4 5" key="1">
    <citation type="journal article" date="2018" name="Sci. Rep.">
        <title>Raphidocelis subcapitata (=Pseudokirchneriella subcapitata) provides an insight into genome evolution and environmental adaptations in the Sphaeropleales.</title>
        <authorList>
            <person name="Suzuki S."/>
            <person name="Yamaguchi H."/>
            <person name="Nakajima N."/>
            <person name="Kawachi M."/>
        </authorList>
    </citation>
    <scope>NUCLEOTIDE SEQUENCE [LARGE SCALE GENOMIC DNA]</scope>
    <source>
        <strain evidence="4 5">NIES-35</strain>
    </source>
</reference>
<gene>
    <name evidence="4" type="ORF">Rsub_10286</name>
</gene>
<feature type="compositionally biased region" description="Low complexity" evidence="2">
    <location>
        <begin position="324"/>
        <end position="344"/>
    </location>
</feature>
<dbReference type="Pfam" id="PF00534">
    <property type="entry name" value="Glycos_transf_1"/>
    <property type="match status" value="1"/>
</dbReference>